<dbReference type="RefSeq" id="WP_194110282.1">
    <property type="nucleotide sequence ID" value="NZ_JADFFL010000002.1"/>
</dbReference>
<comment type="caution">
    <text evidence="3">The sequence shown here is derived from an EMBL/GenBank/DDBJ whole genome shotgun (WGS) entry which is preliminary data.</text>
</comment>
<dbReference type="InterPro" id="IPR013766">
    <property type="entry name" value="Thioredoxin_domain"/>
</dbReference>
<protein>
    <submittedName>
        <fullName evidence="3">TlpA family protein disulfide reductase</fullName>
    </submittedName>
</protein>
<dbReference type="CDD" id="cd02966">
    <property type="entry name" value="TlpA_like_family"/>
    <property type="match status" value="1"/>
</dbReference>
<accession>A0A929KW95</accession>
<feature type="domain" description="Thioredoxin" evidence="2">
    <location>
        <begin position="23"/>
        <end position="163"/>
    </location>
</feature>
<proteinExistence type="predicted"/>
<feature type="signal peptide" evidence="1">
    <location>
        <begin position="1"/>
        <end position="19"/>
    </location>
</feature>
<evidence type="ECO:0000313" key="3">
    <source>
        <dbReference type="EMBL" id="MBE9661073.1"/>
    </source>
</evidence>
<dbReference type="PANTHER" id="PTHR42852">
    <property type="entry name" value="THIOL:DISULFIDE INTERCHANGE PROTEIN DSBE"/>
    <property type="match status" value="1"/>
</dbReference>
<dbReference type="Pfam" id="PF08534">
    <property type="entry name" value="Redoxin"/>
    <property type="match status" value="1"/>
</dbReference>
<dbReference type="Gene3D" id="3.40.30.10">
    <property type="entry name" value="Glutaredoxin"/>
    <property type="match status" value="1"/>
</dbReference>
<gene>
    <name evidence="3" type="ORF">IRJ16_04190</name>
</gene>
<feature type="chain" id="PRO_5037344434" evidence="1">
    <location>
        <begin position="20"/>
        <end position="406"/>
    </location>
</feature>
<dbReference type="InterPro" id="IPR013740">
    <property type="entry name" value="Redoxin"/>
</dbReference>
<evidence type="ECO:0000313" key="4">
    <source>
        <dbReference type="Proteomes" id="UP000622475"/>
    </source>
</evidence>
<dbReference type="EMBL" id="JADFFL010000002">
    <property type="protein sequence ID" value="MBE9661073.1"/>
    <property type="molecule type" value="Genomic_DNA"/>
</dbReference>
<evidence type="ECO:0000259" key="2">
    <source>
        <dbReference type="PROSITE" id="PS51352"/>
    </source>
</evidence>
<dbReference type="SUPFAM" id="SSF52833">
    <property type="entry name" value="Thioredoxin-like"/>
    <property type="match status" value="1"/>
</dbReference>
<organism evidence="3 4">
    <name type="scientific">Mucilaginibacter myungsuensis</name>
    <dbReference type="NCBI Taxonomy" id="649104"/>
    <lineage>
        <taxon>Bacteria</taxon>
        <taxon>Pseudomonadati</taxon>
        <taxon>Bacteroidota</taxon>
        <taxon>Sphingobacteriia</taxon>
        <taxon>Sphingobacteriales</taxon>
        <taxon>Sphingobacteriaceae</taxon>
        <taxon>Mucilaginibacter</taxon>
    </lineage>
</organism>
<dbReference type="PANTHER" id="PTHR42852:SF18">
    <property type="entry name" value="CHROMOSOME UNDETERMINED SCAFFOLD_47, WHOLE GENOME SHOTGUN SEQUENCE"/>
    <property type="match status" value="1"/>
</dbReference>
<dbReference type="GO" id="GO:0016491">
    <property type="term" value="F:oxidoreductase activity"/>
    <property type="evidence" value="ECO:0007669"/>
    <property type="project" value="InterPro"/>
</dbReference>
<dbReference type="InterPro" id="IPR036249">
    <property type="entry name" value="Thioredoxin-like_sf"/>
</dbReference>
<evidence type="ECO:0000256" key="1">
    <source>
        <dbReference type="SAM" id="SignalP"/>
    </source>
</evidence>
<sequence>MKRSFIAIALLFLTTTARSQTETLVGQQAPPVVFQQNLGKPVKPDFYKGKVLVLDFWATWCAPCIANFPHYNELAKTYQNKDVVFGILSDEPLTTVKKFFDRTKKEVVGLNLTDTTRQTMNSYKVQFIPYCVVIGKDNVVKWMGQGQALTADILSTIIKGDALPASAPAVEMPKPVVAAAPATTERPVQPLFSFTVTPSKGGKFGGGAMNAGGDYISLSRTNAALGVIIGDVSEYTRNVRLVTNDTAKLNQLVDLKFSSKFDTTLFRKYKGRIIPGYPRRNMILEMLGDAMKFNTKVIKQQRKYYELVVTDSAKLHTFRSMQKTHSSFSDDNLPQFEIVGYTLKNMVTELQSTAKIIIKVDIKDNNWYDLALNIKDVPTLKKTLNFHGLDLKETTGEVELLEVTFY</sequence>
<dbReference type="AlphaFoldDB" id="A0A929KW95"/>
<dbReference type="InterPro" id="IPR050553">
    <property type="entry name" value="Thioredoxin_ResA/DsbE_sf"/>
</dbReference>
<keyword evidence="1" id="KW-0732">Signal</keyword>
<reference evidence="3" key="1">
    <citation type="submission" date="2020-10" db="EMBL/GenBank/DDBJ databases">
        <title>Mucilaginibacter mali sp. nov., isolated from rhizosphere soil of apple orchard.</title>
        <authorList>
            <person name="Lee J.-S."/>
            <person name="Kim H.S."/>
            <person name="Kim J.-S."/>
        </authorList>
    </citation>
    <scope>NUCLEOTIDE SEQUENCE</scope>
    <source>
        <strain evidence="3">KCTC 22746</strain>
    </source>
</reference>
<name>A0A929KW95_9SPHI</name>
<dbReference type="PROSITE" id="PS51352">
    <property type="entry name" value="THIOREDOXIN_2"/>
    <property type="match status" value="1"/>
</dbReference>
<dbReference type="Proteomes" id="UP000622475">
    <property type="component" value="Unassembled WGS sequence"/>
</dbReference>
<keyword evidence="4" id="KW-1185">Reference proteome</keyword>